<comment type="caution">
    <text evidence="3">The sequence shown here is derived from an EMBL/GenBank/DDBJ whole genome shotgun (WGS) entry which is preliminary data.</text>
</comment>
<keyword evidence="2" id="KW-0560">Oxidoreductase</keyword>
<comment type="similarity">
    <text evidence="1">Belongs to the short-chain dehydrogenases/reductases (SDR) family.</text>
</comment>
<gene>
    <name evidence="3" type="primary">fabG_1</name>
    <name evidence="3" type="ORF">GCM10009720_12680</name>
</gene>
<proteinExistence type="inferred from homology"/>
<dbReference type="Gene3D" id="3.40.50.720">
    <property type="entry name" value="NAD(P)-binding Rossmann-like Domain"/>
    <property type="match status" value="1"/>
</dbReference>
<accession>A0ABN2UB13</accession>
<dbReference type="PRINTS" id="PR00081">
    <property type="entry name" value="GDHRDH"/>
</dbReference>
<dbReference type="PANTHER" id="PTHR42760">
    <property type="entry name" value="SHORT-CHAIN DEHYDROGENASES/REDUCTASES FAMILY MEMBER"/>
    <property type="match status" value="1"/>
</dbReference>
<evidence type="ECO:0000256" key="2">
    <source>
        <dbReference type="ARBA" id="ARBA00023002"/>
    </source>
</evidence>
<sequence length="261" mass="27484">MIEKQVAIVSGGAGGIGSAVSSRLALLGYTVIVADTSAKEAQQVVESLTSMKGQEHRVVIGDLTQLETNQRAAEVAAACGTVTALVNAVGISPKRSGEKINFFDISPDLWDQVMAVNVKAPFMLIQQAHAYMPTDGSASIVNLLSITSKLGSGGLSTDTFQPQLPSTAAYAASKAALQNMTATLSRELSSFSIRVNGVAPGLIWTEMTEETLVESEVSSQIPMGRFGTTKEVVDAIEFLLSEKSTYINGASIDINGAWYTC</sequence>
<keyword evidence="4" id="KW-1185">Reference proteome</keyword>
<dbReference type="EMBL" id="BAAAMN010000019">
    <property type="protein sequence ID" value="GAA2033620.1"/>
    <property type="molecule type" value="Genomic_DNA"/>
</dbReference>
<dbReference type="SUPFAM" id="SSF51735">
    <property type="entry name" value="NAD(P)-binding Rossmann-fold domains"/>
    <property type="match status" value="1"/>
</dbReference>
<reference evidence="3 4" key="1">
    <citation type="journal article" date="2019" name="Int. J. Syst. Evol. Microbiol.">
        <title>The Global Catalogue of Microorganisms (GCM) 10K type strain sequencing project: providing services to taxonomists for standard genome sequencing and annotation.</title>
        <authorList>
            <consortium name="The Broad Institute Genomics Platform"/>
            <consortium name="The Broad Institute Genome Sequencing Center for Infectious Disease"/>
            <person name="Wu L."/>
            <person name="Ma J."/>
        </authorList>
    </citation>
    <scope>NUCLEOTIDE SEQUENCE [LARGE SCALE GENOMIC DNA]</scope>
    <source>
        <strain evidence="3 4">JCM 13595</strain>
    </source>
</reference>
<evidence type="ECO:0000313" key="3">
    <source>
        <dbReference type="EMBL" id="GAA2033620.1"/>
    </source>
</evidence>
<evidence type="ECO:0000256" key="1">
    <source>
        <dbReference type="ARBA" id="ARBA00006484"/>
    </source>
</evidence>
<dbReference type="InterPro" id="IPR002347">
    <property type="entry name" value="SDR_fam"/>
</dbReference>
<dbReference type="PRINTS" id="PR00080">
    <property type="entry name" value="SDRFAMILY"/>
</dbReference>
<dbReference type="RefSeq" id="WP_343956781.1">
    <property type="nucleotide sequence ID" value="NZ_BAAAMN010000019.1"/>
</dbReference>
<protein>
    <submittedName>
        <fullName evidence="3">3-oxoacyl-[acyl-carrier-protein] reductase</fullName>
    </submittedName>
</protein>
<evidence type="ECO:0000313" key="4">
    <source>
        <dbReference type="Proteomes" id="UP001501461"/>
    </source>
</evidence>
<dbReference type="InterPro" id="IPR036291">
    <property type="entry name" value="NAD(P)-bd_dom_sf"/>
</dbReference>
<dbReference type="Pfam" id="PF13561">
    <property type="entry name" value="adh_short_C2"/>
    <property type="match status" value="1"/>
</dbReference>
<organism evidence="3 4">
    <name type="scientific">Yaniella flava</name>
    <dbReference type="NCBI Taxonomy" id="287930"/>
    <lineage>
        <taxon>Bacteria</taxon>
        <taxon>Bacillati</taxon>
        <taxon>Actinomycetota</taxon>
        <taxon>Actinomycetes</taxon>
        <taxon>Micrococcales</taxon>
        <taxon>Micrococcaceae</taxon>
        <taxon>Yaniella</taxon>
    </lineage>
</organism>
<dbReference type="PANTHER" id="PTHR42760:SF133">
    <property type="entry name" value="3-OXOACYL-[ACYL-CARRIER-PROTEIN] REDUCTASE"/>
    <property type="match status" value="1"/>
</dbReference>
<name>A0ABN2UB13_9MICC</name>
<dbReference type="Proteomes" id="UP001501461">
    <property type="component" value="Unassembled WGS sequence"/>
</dbReference>